<reference evidence="3 4" key="1">
    <citation type="submission" date="2019-08" db="EMBL/GenBank/DDBJ databases">
        <title>Amphibian skin-associated Pigmentiphaga: genome sequence and occurrence across geography and hosts.</title>
        <authorList>
            <person name="Bletz M.C."/>
            <person name="Bunk B."/>
            <person name="Sproeer C."/>
            <person name="Biwer P."/>
            <person name="Reiter S."/>
            <person name="Rabemananjara F.C.E."/>
            <person name="Schulz S."/>
            <person name="Overmann J."/>
            <person name="Vences M."/>
        </authorList>
    </citation>
    <scope>NUCLEOTIDE SEQUENCE [LARGE SCALE GENOMIC DNA]</scope>
    <source>
        <strain evidence="3 4">Mada1488</strain>
    </source>
</reference>
<gene>
    <name evidence="3" type="ORF">FXN63_13220</name>
</gene>
<keyword evidence="2" id="KW-0378">Hydrolase</keyword>
<dbReference type="EMBL" id="CP043046">
    <property type="protein sequence ID" value="QEI06684.1"/>
    <property type="molecule type" value="Genomic_DNA"/>
</dbReference>
<dbReference type="KEGG" id="pacr:FXN63_13220"/>
<dbReference type="RefSeq" id="WP_148815528.1">
    <property type="nucleotide sequence ID" value="NZ_CP043046.1"/>
</dbReference>
<evidence type="ECO:0000313" key="3">
    <source>
        <dbReference type="EMBL" id="QEI06684.1"/>
    </source>
</evidence>
<proteinExistence type="predicted"/>
<protein>
    <submittedName>
        <fullName evidence="3">PHB depolymerase family esterase</fullName>
    </submittedName>
</protein>
<dbReference type="GO" id="GO:0016787">
    <property type="term" value="F:hydrolase activity"/>
    <property type="evidence" value="ECO:0007669"/>
    <property type="project" value="UniProtKB-KW"/>
</dbReference>
<name>A0A5C0AYK1_9BURK</name>
<sequence>MARKLSTLFFSMAQRMARDQQRVLRRATRTAAAVSGRTLARTVKNTTDPLIRKAFKTGLTAVTTPPSVAKRRAAAAAPIPGAGTWQAHIFRGSTSIGQWHGRLAYHLYIPSSAPAKGPHGMPLVVMLHGCQQTAADFARGTRMNRLADKEGFVIAWPQQSANAQSQRCWRWFRPQHGHGGSEADAIASLARSLVAKLRLDADRVYVAGLSAGAGMAALVALRHPDVFAAVGLHSGAVMGDAYDASAGMAAMRRGSRRDVLEQARSLLSTAVPFAGMPAMIVHGGRDHVVDVRNARQLFEQFRDLNGIDAMQPPVVAALAAGTDRAWQREDLRAGRRTMVRLAYVPALGHAWSGGDSDVKFHDAAGPNAGLLFWRFFEANTRVGDSTLV</sequence>
<organism evidence="3 4">
    <name type="scientific">Pigmentiphaga aceris</name>
    <dbReference type="NCBI Taxonomy" id="1940612"/>
    <lineage>
        <taxon>Bacteria</taxon>
        <taxon>Pseudomonadati</taxon>
        <taxon>Pseudomonadota</taxon>
        <taxon>Betaproteobacteria</taxon>
        <taxon>Burkholderiales</taxon>
        <taxon>Alcaligenaceae</taxon>
        <taxon>Pigmentiphaga</taxon>
    </lineage>
</organism>
<keyword evidence="4" id="KW-1185">Reference proteome</keyword>
<dbReference type="Gene3D" id="3.40.50.1820">
    <property type="entry name" value="alpha/beta hydrolase"/>
    <property type="match status" value="1"/>
</dbReference>
<evidence type="ECO:0000256" key="2">
    <source>
        <dbReference type="ARBA" id="ARBA00022801"/>
    </source>
</evidence>
<evidence type="ECO:0000313" key="4">
    <source>
        <dbReference type="Proteomes" id="UP000325161"/>
    </source>
</evidence>
<dbReference type="AlphaFoldDB" id="A0A5C0AYK1"/>
<dbReference type="OrthoDB" id="9767239at2"/>
<dbReference type="SUPFAM" id="SSF53474">
    <property type="entry name" value="alpha/beta-Hydrolases"/>
    <property type="match status" value="1"/>
</dbReference>
<dbReference type="NCBIfam" id="TIGR01840">
    <property type="entry name" value="esterase_phb"/>
    <property type="match status" value="1"/>
</dbReference>
<keyword evidence="1" id="KW-0732">Signal</keyword>
<accession>A0A5C0AYK1</accession>
<evidence type="ECO:0000256" key="1">
    <source>
        <dbReference type="ARBA" id="ARBA00022729"/>
    </source>
</evidence>
<dbReference type="Pfam" id="PF10503">
    <property type="entry name" value="Esterase_PHB"/>
    <property type="match status" value="1"/>
</dbReference>
<dbReference type="InterPro" id="IPR050955">
    <property type="entry name" value="Plant_Biomass_Hydrol_Est"/>
</dbReference>
<dbReference type="Proteomes" id="UP000325161">
    <property type="component" value="Chromosome"/>
</dbReference>
<dbReference type="InterPro" id="IPR010126">
    <property type="entry name" value="Esterase_phb"/>
</dbReference>
<dbReference type="PANTHER" id="PTHR43037:SF1">
    <property type="entry name" value="BLL1128 PROTEIN"/>
    <property type="match status" value="1"/>
</dbReference>
<dbReference type="PANTHER" id="PTHR43037">
    <property type="entry name" value="UNNAMED PRODUCT-RELATED"/>
    <property type="match status" value="1"/>
</dbReference>
<dbReference type="InterPro" id="IPR029058">
    <property type="entry name" value="AB_hydrolase_fold"/>
</dbReference>
<dbReference type="GO" id="GO:0005576">
    <property type="term" value="C:extracellular region"/>
    <property type="evidence" value="ECO:0007669"/>
    <property type="project" value="InterPro"/>
</dbReference>